<reference evidence="8" key="1">
    <citation type="submission" date="2021-07" db="EMBL/GenBank/DDBJ databases">
        <authorList>
            <person name="Durling M."/>
        </authorList>
    </citation>
    <scope>NUCLEOTIDE SEQUENCE</scope>
</reference>
<dbReference type="Proteomes" id="UP000696280">
    <property type="component" value="Unassembled WGS sequence"/>
</dbReference>
<feature type="transmembrane region" description="Helical" evidence="6">
    <location>
        <begin position="485"/>
        <end position="502"/>
    </location>
</feature>
<keyword evidence="4 6" id="KW-0472">Membrane</keyword>
<feature type="transmembrane region" description="Helical" evidence="6">
    <location>
        <begin position="270"/>
        <end position="291"/>
    </location>
</feature>
<dbReference type="EMBL" id="CAJVRL010000045">
    <property type="protein sequence ID" value="CAG8952260.1"/>
    <property type="molecule type" value="Genomic_DNA"/>
</dbReference>
<feature type="transmembrane region" description="Helical" evidence="6">
    <location>
        <begin position="311"/>
        <end position="329"/>
    </location>
</feature>
<evidence type="ECO:0000256" key="2">
    <source>
        <dbReference type="ARBA" id="ARBA00022692"/>
    </source>
</evidence>
<keyword evidence="2 6" id="KW-0812">Transmembrane</keyword>
<evidence type="ECO:0000256" key="5">
    <source>
        <dbReference type="ARBA" id="ARBA00023242"/>
    </source>
</evidence>
<dbReference type="InterPro" id="IPR018617">
    <property type="entry name" value="Ima1_N"/>
</dbReference>
<evidence type="ECO:0000256" key="3">
    <source>
        <dbReference type="ARBA" id="ARBA00022989"/>
    </source>
</evidence>
<dbReference type="OrthoDB" id="5966927at2759"/>
<sequence length="503" mass="56158">MYITTPMSISMSRRLPAHAYLYDNADDEQTPTEGTLTLTRTRTIKNSNVFYRLATSIKYALMAFRSKYIVCYFCNVKSSTKFHSGITSFVCPCCDAENFLDENGDITDPPVSLVSDNNGSANLRRRPLTVPRLDFEIEAPSTNTFRFCKQCSNEQRLKVAAIAGFEGTSEAAREEFVRNTELRYPGICEKCRPGANEALKLSYKTAKQDFFGQVLRKSRAEKLNRQHTTIAASIGRLVWITAIIARILLSICSIVIAAPPRILNNTINTAVDMVATDSIVCLILTLSSAFWNPKYNGSQPFTSHLTRYAKWYFFQILTCAINAITLLYVNPLVFGLNIAVITMSFHVSLIIFYVLIAKMALDSIESATRKTPNWRNIPLIDPTVPRPQPKGPDTMFSALIDIAAGPSVNQNSLEDSSMDWTPTVPKTPTAPAPRKIAADFQLAPPKFFAPQPQEKDVDDVVALFEKNLSVSSTDHRYKRFTLTKFALISTATLVLCIGVWFSL</sequence>
<feature type="transmembrane region" description="Helical" evidence="6">
    <location>
        <begin position="237"/>
        <end position="258"/>
    </location>
</feature>
<protein>
    <recommendedName>
        <fullName evidence="7">Ima1 N-terminal domain-containing protein</fullName>
    </recommendedName>
</protein>
<dbReference type="GO" id="GO:0005637">
    <property type="term" value="C:nuclear inner membrane"/>
    <property type="evidence" value="ECO:0007669"/>
    <property type="project" value="UniProtKB-SubCell"/>
</dbReference>
<dbReference type="PANTHER" id="PTHR28538:SF1">
    <property type="entry name" value="INTEGRAL INNER NUCLEAR MEMBRANE PROTEIN IMA1"/>
    <property type="match status" value="1"/>
</dbReference>
<evidence type="ECO:0000259" key="7">
    <source>
        <dbReference type="Pfam" id="PF09779"/>
    </source>
</evidence>
<keyword evidence="3 6" id="KW-1133">Transmembrane helix</keyword>
<dbReference type="PANTHER" id="PTHR28538">
    <property type="entry name" value="INTEGRAL INNER NUCLEAR MEMBRANE PROTEIN IMA1"/>
    <property type="match status" value="1"/>
</dbReference>
<organism evidence="8 9">
    <name type="scientific">Hymenoscyphus fraxineus</name>
    <dbReference type="NCBI Taxonomy" id="746836"/>
    <lineage>
        <taxon>Eukaryota</taxon>
        <taxon>Fungi</taxon>
        <taxon>Dikarya</taxon>
        <taxon>Ascomycota</taxon>
        <taxon>Pezizomycotina</taxon>
        <taxon>Leotiomycetes</taxon>
        <taxon>Helotiales</taxon>
        <taxon>Helotiaceae</taxon>
        <taxon>Hymenoscyphus</taxon>
    </lineage>
</organism>
<keyword evidence="5" id="KW-0539">Nucleus</keyword>
<name>A0A9N9KUA0_9HELO</name>
<dbReference type="InterPro" id="IPR042321">
    <property type="entry name" value="Ima1"/>
</dbReference>
<dbReference type="AlphaFoldDB" id="A0A9N9KUA0"/>
<dbReference type="GO" id="GO:0034992">
    <property type="term" value="C:microtubule organizing center attachment site"/>
    <property type="evidence" value="ECO:0007669"/>
    <property type="project" value="TreeGrafter"/>
</dbReference>
<accession>A0A9N9KUA0</accession>
<gene>
    <name evidence="8" type="ORF">HYFRA_00001000</name>
</gene>
<comment type="caution">
    <text evidence="8">The sequence shown here is derived from an EMBL/GenBank/DDBJ whole genome shotgun (WGS) entry which is preliminary data.</text>
</comment>
<evidence type="ECO:0000256" key="6">
    <source>
        <dbReference type="SAM" id="Phobius"/>
    </source>
</evidence>
<proteinExistence type="predicted"/>
<comment type="subcellular location">
    <subcellularLocation>
        <location evidence="1">Nucleus inner membrane</location>
        <topology evidence="1">Multi-pass membrane protein</topology>
    </subcellularLocation>
</comment>
<evidence type="ECO:0000256" key="4">
    <source>
        <dbReference type="ARBA" id="ARBA00023136"/>
    </source>
</evidence>
<evidence type="ECO:0000313" key="8">
    <source>
        <dbReference type="EMBL" id="CAG8952260.1"/>
    </source>
</evidence>
<dbReference type="Pfam" id="PF09779">
    <property type="entry name" value="Ima1_N"/>
    <property type="match status" value="1"/>
</dbReference>
<evidence type="ECO:0000256" key="1">
    <source>
        <dbReference type="ARBA" id="ARBA00004473"/>
    </source>
</evidence>
<keyword evidence="9" id="KW-1185">Reference proteome</keyword>
<dbReference type="GO" id="GO:0071765">
    <property type="term" value="P:nuclear inner membrane organization"/>
    <property type="evidence" value="ECO:0007669"/>
    <property type="project" value="InterPro"/>
</dbReference>
<dbReference type="GO" id="GO:0034506">
    <property type="term" value="C:chromosome, centromeric core domain"/>
    <property type="evidence" value="ECO:0007669"/>
    <property type="project" value="TreeGrafter"/>
</dbReference>
<evidence type="ECO:0000313" key="9">
    <source>
        <dbReference type="Proteomes" id="UP000696280"/>
    </source>
</evidence>
<feature type="transmembrane region" description="Helical" evidence="6">
    <location>
        <begin position="335"/>
        <end position="356"/>
    </location>
</feature>
<feature type="domain" description="Ima1 N-terminal" evidence="7">
    <location>
        <begin position="70"/>
        <end position="193"/>
    </location>
</feature>
<dbReference type="GO" id="GO:0044732">
    <property type="term" value="C:mitotic spindle pole body"/>
    <property type="evidence" value="ECO:0007669"/>
    <property type="project" value="TreeGrafter"/>
</dbReference>